<comment type="caution">
    <text evidence="4">The sequence shown here is derived from an EMBL/GenBank/DDBJ whole genome shotgun (WGS) entry which is preliminary data.</text>
</comment>
<dbReference type="AlphaFoldDB" id="A0AAW5A9U6"/>
<feature type="domain" description="Acyltransferase 3" evidence="2">
    <location>
        <begin position="31"/>
        <end position="371"/>
    </location>
</feature>
<evidence type="ECO:0000259" key="3">
    <source>
        <dbReference type="Pfam" id="PF19040"/>
    </source>
</evidence>
<dbReference type="EMBL" id="WKEW01000057">
    <property type="protein sequence ID" value="MCF5058617.1"/>
    <property type="molecule type" value="Genomic_DNA"/>
</dbReference>
<sequence>MSEMSKLSKVETSGPSAHNFTSDNQHLKYRADIDGLRAIAIISVVLFHAFPGLLSGGFVGVDVFFVISGFLISSIIFKSLEAGSFSFVEFYKRRIRRIFPALIFVLVACYCFGWISSVATEFSSLGKHIAAGLGFVQNIILYRESGYFDVASELKPLLHLWSLGVEEQFYLLFPVAAIVVWRLKLDVYVSLAIMALLSFVLCVIELGTNASAAFYLPYNRVWEILCGSLLAYSSYKNHSVVSSVASFFSENAVAAAKLSPILPNVFSFVGLILLVGCFFFIDKTFAFPGYWAAIPVLGSVLLIASGPDSLINKRILSSRVMVWIGLISFPLYLWHWPILTFARTMESGTPSVKVLVICVFASVVAAWLTYRFVEKPFRSPAHIGTKSLGLLFVAAILGIVGFATYKNDGFTFRMKDREDFAQYFENAAPGMKYMTEHDLARRYRLDCDFFDLENYRHGRPTVDPRPEILSSCYTPTSNKSVMLWGDSHVQQLRYGIEKVLPKEVSILQVASSGCFPYVPGPETAANKVCDTSNILALDVIERVIPKVVIIAQFSGIDTKNDMKSVVAKLKAYGVERVIVMGPVPRYEVSLYQIVLRQYWLHTPRRISTNLTQEPFDEDASLKGKYSKGEGGFKYISVIDELCNVDGCLSYLGQDMKKGLVSFDYGHFNAATSLFVVNNLIASLMLEALGLPFQQETLKPEDMDVEIN</sequence>
<keyword evidence="4" id="KW-0808">Transferase</keyword>
<dbReference type="PANTHER" id="PTHR23028:SF53">
    <property type="entry name" value="ACYL_TRANSF_3 DOMAIN-CONTAINING PROTEIN"/>
    <property type="match status" value="1"/>
</dbReference>
<dbReference type="InterPro" id="IPR002656">
    <property type="entry name" value="Acyl_transf_3_dom"/>
</dbReference>
<dbReference type="Pfam" id="PF19040">
    <property type="entry name" value="SGNH"/>
    <property type="match status" value="1"/>
</dbReference>
<feature type="transmembrane region" description="Helical" evidence="1">
    <location>
        <begin position="385"/>
        <end position="405"/>
    </location>
</feature>
<feature type="transmembrane region" description="Helical" evidence="1">
    <location>
        <begin position="354"/>
        <end position="373"/>
    </location>
</feature>
<organism evidence="4 5">
    <name type="scientific">Pseudomonas proteolytica</name>
    <dbReference type="NCBI Taxonomy" id="219574"/>
    <lineage>
        <taxon>Bacteria</taxon>
        <taxon>Pseudomonadati</taxon>
        <taxon>Pseudomonadota</taxon>
        <taxon>Gammaproteobacteria</taxon>
        <taxon>Pseudomonadales</taxon>
        <taxon>Pseudomonadaceae</taxon>
        <taxon>Pseudomonas</taxon>
    </lineage>
</organism>
<protein>
    <submittedName>
        <fullName evidence="4">Acyltransferase family protein</fullName>
    </submittedName>
</protein>
<dbReference type="RefSeq" id="WP_092235227.1">
    <property type="nucleotide sequence ID" value="NZ_FNTR01000004.1"/>
</dbReference>
<dbReference type="Proteomes" id="UP000814172">
    <property type="component" value="Unassembled WGS sequence"/>
</dbReference>
<feature type="domain" description="SGNH" evidence="3">
    <location>
        <begin position="470"/>
        <end position="676"/>
    </location>
</feature>
<feature type="transmembrane region" description="Helical" evidence="1">
    <location>
        <begin position="35"/>
        <end position="51"/>
    </location>
</feature>
<feature type="transmembrane region" description="Helical" evidence="1">
    <location>
        <begin position="316"/>
        <end position="334"/>
    </location>
</feature>
<accession>A0AAW5A9U6</accession>
<name>A0AAW5A9U6_9PSED</name>
<reference evidence="4 5" key="1">
    <citation type="submission" date="2019-11" db="EMBL/GenBank/DDBJ databases">
        <title>Epiphytic Pseudomonas syringae from cherry orchards.</title>
        <authorList>
            <person name="Hulin M.T."/>
        </authorList>
    </citation>
    <scope>NUCLEOTIDE SEQUENCE [LARGE SCALE GENOMIC DNA]</scope>
    <source>
        <strain evidence="4 5">PA-6-9F</strain>
    </source>
</reference>
<dbReference type="GeneID" id="55540580"/>
<dbReference type="Pfam" id="PF01757">
    <property type="entry name" value="Acyl_transf_3"/>
    <property type="match status" value="1"/>
</dbReference>
<feature type="transmembrane region" description="Helical" evidence="1">
    <location>
        <begin position="163"/>
        <end position="181"/>
    </location>
</feature>
<gene>
    <name evidence="4" type="ORF">GIW75_16840</name>
</gene>
<feature type="transmembrane region" description="Helical" evidence="1">
    <location>
        <begin position="287"/>
        <end position="304"/>
    </location>
</feature>
<keyword evidence="5" id="KW-1185">Reference proteome</keyword>
<feature type="transmembrane region" description="Helical" evidence="1">
    <location>
        <begin position="261"/>
        <end position="281"/>
    </location>
</feature>
<dbReference type="GO" id="GO:0016020">
    <property type="term" value="C:membrane"/>
    <property type="evidence" value="ECO:0007669"/>
    <property type="project" value="TreeGrafter"/>
</dbReference>
<dbReference type="InterPro" id="IPR043968">
    <property type="entry name" value="SGNH"/>
</dbReference>
<evidence type="ECO:0000259" key="2">
    <source>
        <dbReference type="Pfam" id="PF01757"/>
    </source>
</evidence>
<dbReference type="GO" id="GO:0016747">
    <property type="term" value="F:acyltransferase activity, transferring groups other than amino-acyl groups"/>
    <property type="evidence" value="ECO:0007669"/>
    <property type="project" value="InterPro"/>
</dbReference>
<feature type="transmembrane region" description="Helical" evidence="1">
    <location>
        <begin position="187"/>
        <end position="206"/>
    </location>
</feature>
<dbReference type="InterPro" id="IPR050879">
    <property type="entry name" value="Acyltransferase_3"/>
</dbReference>
<keyword evidence="1" id="KW-0812">Transmembrane</keyword>
<keyword evidence="4" id="KW-0012">Acyltransferase</keyword>
<evidence type="ECO:0000313" key="4">
    <source>
        <dbReference type="EMBL" id="MCF5058617.1"/>
    </source>
</evidence>
<feature type="transmembrane region" description="Helical" evidence="1">
    <location>
        <begin position="57"/>
        <end position="77"/>
    </location>
</feature>
<dbReference type="PANTHER" id="PTHR23028">
    <property type="entry name" value="ACETYLTRANSFERASE"/>
    <property type="match status" value="1"/>
</dbReference>
<evidence type="ECO:0000313" key="5">
    <source>
        <dbReference type="Proteomes" id="UP000814172"/>
    </source>
</evidence>
<dbReference type="GO" id="GO:0009103">
    <property type="term" value="P:lipopolysaccharide biosynthetic process"/>
    <property type="evidence" value="ECO:0007669"/>
    <property type="project" value="TreeGrafter"/>
</dbReference>
<keyword evidence="1" id="KW-0472">Membrane</keyword>
<keyword evidence="1" id="KW-1133">Transmembrane helix</keyword>
<proteinExistence type="predicted"/>
<evidence type="ECO:0000256" key="1">
    <source>
        <dbReference type="SAM" id="Phobius"/>
    </source>
</evidence>
<feature type="transmembrane region" description="Helical" evidence="1">
    <location>
        <begin position="98"/>
        <end position="119"/>
    </location>
</feature>